<dbReference type="AlphaFoldDB" id="A0A095STU6"/>
<evidence type="ECO:0000313" key="2">
    <source>
        <dbReference type="Proteomes" id="UP000029554"/>
    </source>
</evidence>
<name>A0A095STU6_9FLAO</name>
<dbReference type="EMBL" id="JRHH01000003">
    <property type="protein sequence ID" value="KGD68012.1"/>
    <property type="molecule type" value="Genomic_DNA"/>
</dbReference>
<dbReference type="OrthoDB" id="1162179at2"/>
<dbReference type="RefSeq" id="WP_035125600.1">
    <property type="nucleotide sequence ID" value="NZ_JRHH01000003.1"/>
</dbReference>
<sequence length="162" mass="18607">MLIPSIQKTLSELSDLLSQLSKDDYTCPCFGLSNATIGEHTRHIIEMFQCLENQYEGGIVNYDDRKRDYQIQTDTEFAKQTIVSVINQLDRPNKSLKLQQIVDGEELLIDTNYDRELLYNLEHCIHHQALIKVAVLQNDAITIDANFGVARSTIEYRKQCAQ</sequence>
<proteinExistence type="predicted"/>
<evidence type="ECO:0000313" key="1">
    <source>
        <dbReference type="EMBL" id="KGD68012.1"/>
    </source>
</evidence>
<reference evidence="1 2" key="1">
    <citation type="submission" date="2014-09" db="EMBL/GenBank/DDBJ databases">
        <title>Whole Genome Shotgun of Flavobacterium aquatile LMG 4008.</title>
        <authorList>
            <person name="Gale A.N."/>
            <person name="Pipes S.E."/>
            <person name="Newman J.D."/>
        </authorList>
    </citation>
    <scope>NUCLEOTIDE SEQUENCE [LARGE SCALE GENOMIC DNA]</scope>
    <source>
        <strain evidence="1 2">LMG 4008</strain>
    </source>
</reference>
<dbReference type="STRING" id="1453498.LG45_06865"/>
<protein>
    <recommendedName>
        <fullName evidence="3">DinB-like domain-containing protein</fullName>
    </recommendedName>
</protein>
<dbReference type="PANTHER" id="PTHR39473:SF1">
    <property type="entry name" value="DINB-LIKE DOMAIN-CONTAINING PROTEIN"/>
    <property type="match status" value="1"/>
</dbReference>
<organism evidence="1 2">
    <name type="scientific">Flavobacterium aquatile LMG 4008 = ATCC 11947</name>
    <dbReference type="NCBI Taxonomy" id="1453498"/>
    <lineage>
        <taxon>Bacteria</taxon>
        <taxon>Pseudomonadati</taxon>
        <taxon>Bacteroidota</taxon>
        <taxon>Flavobacteriia</taxon>
        <taxon>Flavobacteriales</taxon>
        <taxon>Flavobacteriaceae</taxon>
        <taxon>Flavobacterium</taxon>
    </lineage>
</organism>
<dbReference type="Proteomes" id="UP000029554">
    <property type="component" value="Unassembled WGS sequence"/>
</dbReference>
<evidence type="ECO:0008006" key="3">
    <source>
        <dbReference type="Google" id="ProtNLM"/>
    </source>
</evidence>
<dbReference type="eggNOG" id="COG2318">
    <property type="taxonomic scope" value="Bacteria"/>
</dbReference>
<dbReference type="PANTHER" id="PTHR39473">
    <property type="match status" value="1"/>
</dbReference>
<keyword evidence="2" id="KW-1185">Reference proteome</keyword>
<gene>
    <name evidence="1" type="ORF">LG45_06865</name>
</gene>
<comment type="caution">
    <text evidence="1">The sequence shown here is derived from an EMBL/GenBank/DDBJ whole genome shotgun (WGS) entry which is preliminary data.</text>
</comment>
<accession>A0A095STU6</accession>